<proteinExistence type="predicted"/>
<comment type="caution">
    <text evidence="2">The sequence shown here is derived from an EMBL/GenBank/DDBJ whole genome shotgun (WGS) entry which is preliminary data.</text>
</comment>
<feature type="signal peptide" evidence="1">
    <location>
        <begin position="1"/>
        <end position="21"/>
    </location>
</feature>
<sequence>MQKLFHLLIALLLFFVDFVHAEHHHEDHKIHTDCSLCIIQYTPVDNKIQKLDLKLSPLYPHIEKPQKPIQPKEKLLVKSTYNRAPPVV</sequence>
<dbReference type="AlphaFoldDB" id="A0A7C2VD63"/>
<reference evidence="2" key="1">
    <citation type="journal article" date="2020" name="mSystems">
        <title>Genome- and Community-Level Interaction Insights into Carbon Utilization and Element Cycling Functions of Hydrothermarchaeota in Hydrothermal Sediment.</title>
        <authorList>
            <person name="Zhou Z."/>
            <person name="Liu Y."/>
            <person name="Xu W."/>
            <person name="Pan J."/>
            <person name="Luo Z.H."/>
            <person name="Li M."/>
        </authorList>
    </citation>
    <scope>NUCLEOTIDE SEQUENCE [LARGE SCALE GENOMIC DNA]</scope>
    <source>
        <strain evidence="2">SpSt-132</strain>
    </source>
</reference>
<feature type="chain" id="PRO_5027988670" evidence="1">
    <location>
        <begin position="22"/>
        <end position="88"/>
    </location>
</feature>
<name>A0A7C2VD63_9AQUI</name>
<evidence type="ECO:0000256" key="1">
    <source>
        <dbReference type="SAM" id="SignalP"/>
    </source>
</evidence>
<keyword evidence="1" id="KW-0732">Signal</keyword>
<evidence type="ECO:0000313" key="2">
    <source>
        <dbReference type="EMBL" id="HEW45248.1"/>
    </source>
</evidence>
<gene>
    <name evidence="2" type="ORF">ENO47_01045</name>
</gene>
<protein>
    <submittedName>
        <fullName evidence="2">Uncharacterized protein</fullName>
    </submittedName>
</protein>
<dbReference type="EMBL" id="DSFP01000020">
    <property type="protein sequence ID" value="HEW45248.1"/>
    <property type="molecule type" value="Genomic_DNA"/>
</dbReference>
<accession>A0A7C2VD63</accession>
<organism evidence="2">
    <name type="scientific">Hydrogenobacter sp</name>
    <dbReference type="NCBI Taxonomy" id="2152829"/>
    <lineage>
        <taxon>Bacteria</taxon>
        <taxon>Pseudomonadati</taxon>
        <taxon>Aquificota</taxon>
        <taxon>Aquificia</taxon>
        <taxon>Aquificales</taxon>
        <taxon>Aquificaceae</taxon>
        <taxon>Hydrogenobacter</taxon>
    </lineage>
</organism>